<evidence type="ECO:0000313" key="2">
    <source>
        <dbReference type="EMBL" id="QNO51029.1"/>
    </source>
</evidence>
<gene>
    <name evidence="2" type="ORF">EDLMLJLI_00022</name>
</gene>
<dbReference type="Pfam" id="PF04717">
    <property type="entry name" value="Phage_base_V"/>
    <property type="match status" value="1"/>
</dbReference>
<dbReference type="Gene3D" id="2.40.50.230">
    <property type="entry name" value="Gp5 N-terminal domain"/>
    <property type="match status" value="1"/>
</dbReference>
<name>A0A7G9YSP5_9EURY</name>
<evidence type="ECO:0000259" key="1">
    <source>
        <dbReference type="Pfam" id="PF04717"/>
    </source>
</evidence>
<dbReference type="EMBL" id="MT631458">
    <property type="protein sequence ID" value="QNO51029.1"/>
    <property type="molecule type" value="Genomic_DNA"/>
</dbReference>
<organism evidence="2">
    <name type="scientific">Candidatus Methanophagaceae archaeon ANME-1 ERB6</name>
    <dbReference type="NCBI Taxonomy" id="2759912"/>
    <lineage>
        <taxon>Archaea</taxon>
        <taxon>Methanobacteriati</taxon>
        <taxon>Methanobacteriota</taxon>
        <taxon>Stenosarchaea group</taxon>
        <taxon>Methanomicrobia</taxon>
        <taxon>Candidatus Methanophagales</taxon>
        <taxon>Candidatus Methanophagaceae</taxon>
    </lineage>
</organism>
<dbReference type="InterPro" id="IPR006531">
    <property type="entry name" value="Gp5/Vgr_OB"/>
</dbReference>
<dbReference type="SUPFAM" id="SSF69349">
    <property type="entry name" value="Phage fibre proteins"/>
    <property type="match status" value="1"/>
</dbReference>
<dbReference type="AlphaFoldDB" id="A0A7G9YSP5"/>
<protein>
    <recommendedName>
        <fullName evidence="1">Gp5/Type VI secretion system Vgr protein OB-fold domain-containing protein</fullName>
    </recommendedName>
</protein>
<reference evidence="2" key="1">
    <citation type="submission" date="2020-06" db="EMBL/GenBank/DDBJ databases">
        <title>Unique genomic features of the anaerobic methanotrophic archaea.</title>
        <authorList>
            <person name="Chadwick G.L."/>
            <person name="Skennerton C.T."/>
            <person name="Laso-Perez R."/>
            <person name="Leu A.O."/>
            <person name="Speth D.R."/>
            <person name="Yu H."/>
            <person name="Morgan-Lang C."/>
            <person name="Hatzenpichler R."/>
            <person name="Goudeau D."/>
            <person name="Malmstrom R."/>
            <person name="Brazelton W.J."/>
            <person name="Woyke T."/>
            <person name="Hallam S.J."/>
            <person name="Tyson G.W."/>
            <person name="Wegener G."/>
            <person name="Boetius A."/>
            <person name="Orphan V."/>
        </authorList>
    </citation>
    <scope>NUCLEOTIDE SEQUENCE</scope>
</reference>
<dbReference type="InterPro" id="IPR037026">
    <property type="entry name" value="Vgr_OB-fold_dom_sf"/>
</dbReference>
<proteinExistence type="predicted"/>
<sequence>MSMSDLIPGFGEESRGRGIVGVVIGIVTNNEDDEGMGRVRVRFPWRGDSGESYWARVATLMAGEDRGTFFLPEVDDEVLVAFDHGDINHPYVIGALWNGVDTPPETNADGKNNIRKIKSRSGHEIIFDDNHEQNSEKITIHTNAGHTILLDDSAGAEKIEIKDKTDNNKITIDSVQNAINIESAMQLKIKANVVEIEGTTSLTLKSNAALTIQGLPVKIN</sequence>
<accession>A0A7G9YSP5</accession>
<feature type="domain" description="Gp5/Type VI secretion system Vgr protein OB-fold" evidence="1">
    <location>
        <begin position="24"/>
        <end position="97"/>
    </location>
</feature>
<dbReference type="SUPFAM" id="SSF69255">
    <property type="entry name" value="gp5 N-terminal domain-like"/>
    <property type="match status" value="1"/>
</dbReference>